<organism evidence="1 2">
    <name type="scientific">Anaerosporobacter mobilis DSM 15930</name>
    <dbReference type="NCBI Taxonomy" id="1120996"/>
    <lineage>
        <taxon>Bacteria</taxon>
        <taxon>Bacillati</taxon>
        <taxon>Bacillota</taxon>
        <taxon>Clostridia</taxon>
        <taxon>Lachnospirales</taxon>
        <taxon>Lachnospiraceae</taxon>
        <taxon>Anaerosporobacter</taxon>
    </lineage>
</organism>
<evidence type="ECO:0000313" key="2">
    <source>
        <dbReference type="Proteomes" id="UP000184038"/>
    </source>
</evidence>
<keyword evidence="2" id="KW-1185">Reference proteome</keyword>
<dbReference type="Gene3D" id="3.40.50.720">
    <property type="entry name" value="NAD(P)-binding Rossmann-like Domain"/>
    <property type="match status" value="1"/>
</dbReference>
<accession>A0A1M7LNU7</accession>
<dbReference type="STRING" id="1120996.SAMN02746066_03337"/>
<dbReference type="Proteomes" id="UP000184038">
    <property type="component" value="Unassembled WGS sequence"/>
</dbReference>
<protein>
    <recommendedName>
        <fullName evidence="3">Capsule polysaccharide biosynthesis protein</fullName>
    </recommendedName>
</protein>
<dbReference type="OrthoDB" id="9802987at2"/>
<evidence type="ECO:0000313" key="1">
    <source>
        <dbReference type="EMBL" id="SHM79837.1"/>
    </source>
</evidence>
<dbReference type="AlphaFoldDB" id="A0A1M7LNU7"/>
<dbReference type="RefSeq" id="WP_073289535.1">
    <property type="nucleotide sequence ID" value="NZ_FRCP01000017.1"/>
</dbReference>
<evidence type="ECO:0008006" key="3">
    <source>
        <dbReference type="Google" id="ProtNLM"/>
    </source>
</evidence>
<gene>
    <name evidence="1" type="ORF">SAMN02746066_03337</name>
</gene>
<sequence>MKVELNVDAIVSKIPMPRTEKTIVCFGAGTAGEILLKNLPTNYRINYFADNDKKKWGKKIEDVVIINPNEIVSMHNVFVVIVSRHILSIKRQLEGYGLREDVDFVNIYSDFEKYFLYTKAINTSLDYINFVKTIKPEKLEKQHGNYDKIGIVVFGELTMQKMFFQITLYLILKMKNYNVDLILDFVGNFSDINNFEGLTEFMKELIKETLNNIKNIYKSVNYVCLEETCMELTESDYKEINKNVRDTANHYCAYVGYKRAINHIDKEKEQIIRKEIKKHVMSIKAFLTNNEYQTIAVRFGVIDRGWDYTYLGHSLGIRVPSYDADCWSTDYPACWHYDLKNKLSLNNLRLSEFSRLGEELFNNRKILNEGIEGFKQLVKYNEFDSDIKYDILIPLNLMFDGAVLGLDKIFSSPEEWIIETVDYLYRNTNAKVLIRESPAAPPLLQLNYSSYADLLSQYIDGERIIYSSKNEMVNIYNLIENSKVILPFSSTIGIEAAIMNKPVILHTSCFYENEEFVINSDSKRNYFDNIERALRMKNYTCKEREKALALFYIIRSGILSNKSKFQESELQWISGEFDKECDKNTINNMVNVIAENKLYNIHLI</sequence>
<name>A0A1M7LNU7_9FIRM</name>
<proteinExistence type="predicted"/>
<dbReference type="EMBL" id="FRCP01000017">
    <property type="protein sequence ID" value="SHM79837.1"/>
    <property type="molecule type" value="Genomic_DNA"/>
</dbReference>
<reference evidence="1 2" key="1">
    <citation type="submission" date="2016-11" db="EMBL/GenBank/DDBJ databases">
        <authorList>
            <person name="Jaros S."/>
            <person name="Januszkiewicz K."/>
            <person name="Wedrychowicz H."/>
        </authorList>
    </citation>
    <scope>NUCLEOTIDE SEQUENCE [LARGE SCALE GENOMIC DNA]</scope>
    <source>
        <strain evidence="1 2">DSM 15930</strain>
    </source>
</reference>